<keyword evidence="3" id="KW-1185">Reference proteome</keyword>
<organism evidence="2 3">
    <name type="scientific">Luteolibacter rhizosphaerae</name>
    <dbReference type="NCBI Taxonomy" id="2989719"/>
    <lineage>
        <taxon>Bacteria</taxon>
        <taxon>Pseudomonadati</taxon>
        <taxon>Verrucomicrobiota</taxon>
        <taxon>Verrucomicrobiia</taxon>
        <taxon>Verrucomicrobiales</taxon>
        <taxon>Verrucomicrobiaceae</taxon>
        <taxon>Luteolibacter</taxon>
    </lineage>
</organism>
<proteinExistence type="predicted"/>
<reference evidence="2" key="1">
    <citation type="submission" date="2022-10" db="EMBL/GenBank/DDBJ databases">
        <title>Luteolibacter sp. GHJ8, whole genome shotgun sequencing project.</title>
        <authorList>
            <person name="Zhao G."/>
            <person name="Shen L."/>
        </authorList>
    </citation>
    <scope>NUCLEOTIDE SEQUENCE</scope>
    <source>
        <strain evidence="2">GHJ8</strain>
    </source>
</reference>
<evidence type="ECO:0000256" key="1">
    <source>
        <dbReference type="SAM" id="Phobius"/>
    </source>
</evidence>
<dbReference type="EMBL" id="JAPDDR010000009">
    <property type="protein sequence ID" value="MCW1915546.1"/>
    <property type="molecule type" value="Genomic_DNA"/>
</dbReference>
<keyword evidence="1" id="KW-0472">Membrane</keyword>
<dbReference type="RefSeq" id="WP_264515097.1">
    <property type="nucleotide sequence ID" value="NZ_JAPDDR010000009.1"/>
</dbReference>
<evidence type="ECO:0000313" key="2">
    <source>
        <dbReference type="EMBL" id="MCW1915546.1"/>
    </source>
</evidence>
<keyword evidence="1" id="KW-0812">Transmembrane</keyword>
<dbReference type="Proteomes" id="UP001165653">
    <property type="component" value="Unassembled WGS sequence"/>
</dbReference>
<keyword evidence="1" id="KW-1133">Transmembrane helix</keyword>
<evidence type="ECO:0000313" key="3">
    <source>
        <dbReference type="Proteomes" id="UP001165653"/>
    </source>
</evidence>
<name>A0ABT3G6R8_9BACT</name>
<evidence type="ECO:0008006" key="4">
    <source>
        <dbReference type="Google" id="ProtNLM"/>
    </source>
</evidence>
<protein>
    <recommendedName>
        <fullName evidence="4">Subunit length determinant protein</fullName>
    </recommendedName>
</protein>
<sequence length="284" mass="31470">MIDHRSARHPFEVISRWWWLVWLTPLVCFIGMVIFEIGGDAGRSAVGSIRLAPLIRPAHPPEPAEVENLIRSPSVLRRVVEENDLAALWAISGEEAAMRLRASIDHRRVGYGLTTEIAVTEIPGANSLRVWETLSSGVIAESDRISSEEVAEQLAPLEAEVGLIEKETNLARDVLSRELRGLPQHSPLVYAPSASRSHFESRQRDLEKAKLKLLRTQMENKVRENPVRLMKSPEWRSAPLLDRIEAPRNALLPALLGGGALAILLAYALEALVPGRKPDQAPSP</sequence>
<gene>
    <name evidence="2" type="ORF">OJ996_18310</name>
</gene>
<comment type="caution">
    <text evidence="2">The sequence shown here is derived from an EMBL/GenBank/DDBJ whole genome shotgun (WGS) entry which is preliminary data.</text>
</comment>
<accession>A0ABT3G6R8</accession>
<feature type="transmembrane region" description="Helical" evidence="1">
    <location>
        <begin position="17"/>
        <end position="35"/>
    </location>
</feature>